<protein>
    <recommendedName>
        <fullName evidence="11">Poly(A) polymerase</fullName>
        <ecNumber evidence="11">2.7.7.19</ecNumber>
    </recommendedName>
</protein>
<evidence type="ECO:0000256" key="6">
    <source>
        <dbReference type="ARBA" id="ARBA00022723"/>
    </source>
</evidence>
<dbReference type="PIRSF" id="PIRSF018425">
    <property type="entry name" value="PolyA_polymerase"/>
    <property type="match status" value="1"/>
</dbReference>
<dbReference type="FunFam" id="1.10.1410.10:FF:000001">
    <property type="entry name" value="Putative poly(A) polymerase gamma"/>
    <property type="match status" value="1"/>
</dbReference>
<evidence type="ECO:0000256" key="12">
    <source>
        <dbReference type="PIRSR" id="PIRSR018425-1"/>
    </source>
</evidence>
<feature type="binding site" evidence="13">
    <location>
        <position position="99"/>
    </location>
    <ligand>
        <name>Mg(2+)</name>
        <dbReference type="ChEBI" id="CHEBI:18420"/>
        <label>2</label>
        <note>catalytic</note>
    </ligand>
</feature>
<dbReference type="PANTHER" id="PTHR10682">
    <property type="entry name" value="POLY A POLYMERASE"/>
    <property type="match status" value="1"/>
</dbReference>
<organism evidence="18 19">
    <name type="scientific">Rhynchospora tenuis</name>
    <dbReference type="NCBI Taxonomy" id="198213"/>
    <lineage>
        <taxon>Eukaryota</taxon>
        <taxon>Viridiplantae</taxon>
        <taxon>Streptophyta</taxon>
        <taxon>Embryophyta</taxon>
        <taxon>Tracheophyta</taxon>
        <taxon>Spermatophyta</taxon>
        <taxon>Magnoliopsida</taxon>
        <taxon>Liliopsida</taxon>
        <taxon>Poales</taxon>
        <taxon>Cyperaceae</taxon>
        <taxon>Cyperoideae</taxon>
        <taxon>Rhynchosporeae</taxon>
        <taxon>Rhynchospora</taxon>
    </lineage>
</organism>
<dbReference type="GO" id="GO:0046872">
    <property type="term" value="F:metal ion binding"/>
    <property type="evidence" value="ECO:0007669"/>
    <property type="project" value="UniProtKB-KW"/>
</dbReference>
<feature type="region of interest" description="Disordered" evidence="14">
    <location>
        <begin position="1"/>
        <end position="21"/>
    </location>
</feature>
<evidence type="ECO:0000256" key="13">
    <source>
        <dbReference type="PIRSR" id="PIRSR018425-2"/>
    </source>
</evidence>
<comment type="subcellular location">
    <subcellularLocation>
        <location evidence="2 11">Nucleus</location>
    </subcellularLocation>
</comment>
<dbReference type="GO" id="GO:1990817">
    <property type="term" value="F:poly(A) RNA polymerase activity"/>
    <property type="evidence" value="ECO:0007669"/>
    <property type="project" value="UniProtKB-UniRule"/>
</dbReference>
<dbReference type="EMBL" id="JAMRDG010000001">
    <property type="protein sequence ID" value="KAJ3696749.1"/>
    <property type="molecule type" value="Genomic_DNA"/>
</dbReference>
<comment type="function">
    <text evidence="11">Polymerase that creates the 3'-poly(A) tail of mRNA's.</text>
</comment>
<proteinExistence type="inferred from homology"/>
<evidence type="ECO:0000256" key="9">
    <source>
        <dbReference type="ARBA" id="ARBA00022842"/>
    </source>
</evidence>
<dbReference type="SUPFAM" id="SSF81301">
    <property type="entry name" value="Nucleotidyltransferase"/>
    <property type="match status" value="1"/>
</dbReference>
<dbReference type="FunFam" id="3.30.460.10:FF:000002">
    <property type="entry name" value="Poly(A) polymerase alpha, putative"/>
    <property type="match status" value="1"/>
</dbReference>
<dbReference type="InterPro" id="IPR007012">
    <property type="entry name" value="PolA_pol_cen_dom"/>
</dbReference>
<feature type="compositionally biased region" description="Polar residues" evidence="14">
    <location>
        <begin position="10"/>
        <end position="20"/>
    </location>
</feature>
<evidence type="ECO:0000313" key="18">
    <source>
        <dbReference type="EMBL" id="KAJ3696749.1"/>
    </source>
</evidence>
<evidence type="ECO:0000256" key="10">
    <source>
        <dbReference type="ARBA" id="ARBA00023242"/>
    </source>
</evidence>
<dbReference type="InterPro" id="IPR048840">
    <property type="entry name" value="PolA_pol_NTPase"/>
</dbReference>
<evidence type="ECO:0000259" key="16">
    <source>
        <dbReference type="Pfam" id="PF04928"/>
    </source>
</evidence>
<feature type="binding site" evidence="13">
    <location>
        <position position="99"/>
    </location>
    <ligand>
        <name>Mg(2+)</name>
        <dbReference type="ChEBI" id="CHEBI:18420"/>
        <label>1</label>
        <note>catalytic</note>
    </ligand>
</feature>
<feature type="domain" description="Poly(A) polymerase central" evidence="16">
    <location>
        <begin position="206"/>
        <end position="351"/>
    </location>
</feature>
<dbReference type="InterPro" id="IPR011068">
    <property type="entry name" value="NuclTrfase_I-like_C"/>
</dbReference>
<dbReference type="GO" id="GO:0005634">
    <property type="term" value="C:nucleus"/>
    <property type="evidence" value="ECO:0007669"/>
    <property type="project" value="UniProtKB-SubCell"/>
</dbReference>
<keyword evidence="5 11" id="KW-0808">Transferase</keyword>
<dbReference type="GO" id="GO:0031123">
    <property type="term" value="P:RNA 3'-end processing"/>
    <property type="evidence" value="ECO:0007669"/>
    <property type="project" value="InterPro"/>
</dbReference>
<dbReference type="GO" id="GO:0003723">
    <property type="term" value="F:RNA binding"/>
    <property type="evidence" value="ECO:0007669"/>
    <property type="project" value="UniProtKB-UniRule"/>
</dbReference>
<comment type="cofactor">
    <cofactor evidence="1">
        <name>Mn(2+)</name>
        <dbReference type="ChEBI" id="CHEBI:29035"/>
    </cofactor>
</comment>
<evidence type="ECO:0000259" key="17">
    <source>
        <dbReference type="Pfam" id="PF20750"/>
    </source>
</evidence>
<sequence length="580" mass="65853">MAKGYLGLTEPNSLSGPTDSDVTRTQELEKFLADAGLYPTCDDAVLREEVLGRLDQVVKTWIKRVTHAKGYNRQFVQEANAKIFTFGSYRLGVHGPGADIDVLCVGPRHASRDVDFFIELHNILSNIPEVAELHPVPDAHVPVMKFKFMGVSVDLLYAKLALLIVPEDLDLTPSSILENVDEQSARSLNGSRVTDRILHLVPNIENFRTTLRCVRYWAKCRCVYSNVYGFLGGISWALLVARICQLYPNALPSMLVSRFFETIASWSWPNPVKLCELVDFPSLGHTVWDPKRYCRDRLQLMPIITPAYPAMNSSFNVSASTLKFMTEEFRRGQEICKAIEEDRAAWMALLKQYLYFASYKNYLQIDVAAQNEYDFRQWHGWVESRLRILTLKIGNCSYDKLQVHPYPGYFCDNTRPHSCSFFMGLQKKQGSEQHGENEQLFDMRAPVEEFKQLVYTNTMWKAGMEIQISHVKRKDIPDFVFPDGVRPRCPAKPVRPVRCKASRAATDDMGQVPNGVASGNHLRTTEHIVGSSGTTDVSCPLKRKVPEEIEVSELSPISYCVNQPLKRPMRLRLTTVKASV</sequence>
<reference evidence="18 19" key="1">
    <citation type="journal article" date="2022" name="Cell">
        <title>Repeat-based holocentromeres influence genome architecture and karyotype evolution.</title>
        <authorList>
            <person name="Hofstatter P.G."/>
            <person name="Thangavel G."/>
            <person name="Lux T."/>
            <person name="Neumann P."/>
            <person name="Vondrak T."/>
            <person name="Novak P."/>
            <person name="Zhang M."/>
            <person name="Costa L."/>
            <person name="Castellani M."/>
            <person name="Scott A."/>
            <person name="Toegelov H."/>
            <person name="Fuchs J."/>
            <person name="Mata-Sucre Y."/>
            <person name="Dias Y."/>
            <person name="Vanzela A.L.L."/>
            <person name="Huettel B."/>
            <person name="Almeida C.C.S."/>
            <person name="Simkova H."/>
            <person name="Souza G."/>
            <person name="Pedrosa-Harand A."/>
            <person name="Macas J."/>
            <person name="Mayer K.F.X."/>
            <person name="Houben A."/>
            <person name="Marques A."/>
        </authorList>
    </citation>
    <scope>NUCLEOTIDE SEQUENCE [LARGE SCALE GENOMIC DNA]</scope>
    <source>
        <strain evidence="18">RhyTen1mFocal</strain>
    </source>
</reference>
<comment type="similarity">
    <text evidence="3 11">Belongs to the poly(A) polymerase family.</text>
</comment>
<evidence type="ECO:0000256" key="11">
    <source>
        <dbReference type="PIRNR" id="PIRNR018425"/>
    </source>
</evidence>
<name>A0AAD5ZFJ0_9POAL</name>
<dbReference type="Gene3D" id="1.10.1410.10">
    <property type="match status" value="1"/>
</dbReference>
<dbReference type="CDD" id="cd05402">
    <property type="entry name" value="NT_PAP_TUTase"/>
    <property type="match status" value="1"/>
</dbReference>
<dbReference type="SUPFAM" id="SSF81631">
    <property type="entry name" value="PAP/OAS1 substrate-binding domain"/>
    <property type="match status" value="1"/>
</dbReference>
<evidence type="ECO:0000256" key="1">
    <source>
        <dbReference type="ARBA" id="ARBA00001936"/>
    </source>
</evidence>
<dbReference type="SUPFAM" id="SSF55003">
    <property type="entry name" value="PAP/Archaeal CCA-adding enzyme, C-terminal domain"/>
    <property type="match status" value="1"/>
</dbReference>
<dbReference type="InterPro" id="IPR014492">
    <property type="entry name" value="PolyA_polymerase"/>
</dbReference>
<evidence type="ECO:0000256" key="14">
    <source>
        <dbReference type="SAM" id="MobiDB-lite"/>
    </source>
</evidence>
<accession>A0AAD5ZFJ0</accession>
<feature type="binding site" evidence="13">
    <location>
        <position position="154"/>
    </location>
    <ligand>
        <name>Mg(2+)</name>
        <dbReference type="ChEBI" id="CHEBI:18420"/>
        <label>2</label>
        <note>catalytic</note>
    </ligand>
</feature>
<evidence type="ECO:0000256" key="7">
    <source>
        <dbReference type="ARBA" id="ARBA00022741"/>
    </source>
</evidence>
<evidence type="ECO:0000256" key="3">
    <source>
        <dbReference type="ARBA" id="ARBA00010912"/>
    </source>
</evidence>
<feature type="domain" description="Poly(A) polymerase RNA-binding" evidence="15">
    <location>
        <begin position="414"/>
        <end position="485"/>
    </location>
</feature>
<keyword evidence="7 11" id="KW-0547">Nucleotide-binding</keyword>
<feature type="binding site" evidence="12">
    <location>
        <position position="224"/>
    </location>
    <ligand>
        <name>ATP</name>
        <dbReference type="ChEBI" id="CHEBI:30616"/>
    </ligand>
</feature>
<keyword evidence="10 11" id="KW-0539">Nucleus</keyword>
<dbReference type="PANTHER" id="PTHR10682:SF10">
    <property type="entry name" value="POLYNUCLEOTIDE ADENYLYLTRANSFERASE"/>
    <property type="match status" value="1"/>
</dbReference>
<evidence type="ECO:0000256" key="4">
    <source>
        <dbReference type="ARBA" id="ARBA00022664"/>
    </source>
</evidence>
<comment type="cofactor">
    <cofactor evidence="13">
        <name>Mg(2+)</name>
        <dbReference type="ChEBI" id="CHEBI:18420"/>
    </cofactor>
    <text evidence="13">Binds 2 magnesium ions. Also active with manganese.</text>
</comment>
<dbReference type="EC" id="2.7.7.19" evidence="11"/>
<keyword evidence="8 11" id="KW-0067">ATP-binding</keyword>
<keyword evidence="6 13" id="KW-0479">Metal-binding</keyword>
<dbReference type="Pfam" id="PF04928">
    <property type="entry name" value="PAP_central"/>
    <property type="match status" value="1"/>
</dbReference>
<feature type="binding site" evidence="12">
    <location>
        <begin position="86"/>
        <end position="88"/>
    </location>
    <ligand>
        <name>ATP</name>
        <dbReference type="ChEBI" id="CHEBI:30616"/>
    </ligand>
</feature>
<feature type="domain" description="Poly(A) polymerase nucleotidyltransferase" evidence="17">
    <location>
        <begin position="7"/>
        <end position="201"/>
    </location>
</feature>
<feature type="binding site" evidence="13">
    <location>
        <position position="101"/>
    </location>
    <ligand>
        <name>Mg(2+)</name>
        <dbReference type="ChEBI" id="CHEBI:18420"/>
        <label>1</label>
        <note>catalytic</note>
    </ligand>
</feature>
<dbReference type="AlphaFoldDB" id="A0AAD5ZFJ0"/>
<dbReference type="Pfam" id="PF20750">
    <property type="entry name" value="PAP_NTPase"/>
    <property type="match status" value="1"/>
</dbReference>
<feature type="domain" description="Poly(A) polymerase RNA-binding" evidence="15">
    <location>
        <begin position="355"/>
        <end position="413"/>
    </location>
</feature>
<gene>
    <name evidence="18" type="ORF">LUZ61_000454</name>
</gene>
<keyword evidence="9 13" id="KW-0460">Magnesium</keyword>
<evidence type="ECO:0000259" key="15">
    <source>
        <dbReference type="Pfam" id="PF04926"/>
    </source>
</evidence>
<dbReference type="GO" id="GO:0005524">
    <property type="term" value="F:ATP binding"/>
    <property type="evidence" value="ECO:0007669"/>
    <property type="project" value="UniProtKB-UniRule"/>
</dbReference>
<evidence type="ECO:0000313" key="19">
    <source>
        <dbReference type="Proteomes" id="UP001210211"/>
    </source>
</evidence>
<keyword evidence="19" id="KW-1185">Reference proteome</keyword>
<dbReference type="GO" id="GO:0006397">
    <property type="term" value="P:mRNA processing"/>
    <property type="evidence" value="ECO:0007669"/>
    <property type="project" value="UniProtKB-KW"/>
</dbReference>
<keyword evidence="4 11" id="KW-0507">mRNA processing</keyword>
<dbReference type="Gene3D" id="3.30.460.10">
    <property type="entry name" value="Beta Polymerase, domain 2"/>
    <property type="match status" value="1"/>
</dbReference>
<dbReference type="InterPro" id="IPR007010">
    <property type="entry name" value="PolA_pol_RNA-bd_dom"/>
</dbReference>
<evidence type="ECO:0000256" key="5">
    <source>
        <dbReference type="ARBA" id="ARBA00022679"/>
    </source>
</evidence>
<feature type="binding site" evidence="13">
    <location>
        <position position="101"/>
    </location>
    <ligand>
        <name>Mg(2+)</name>
        <dbReference type="ChEBI" id="CHEBI:18420"/>
        <label>2</label>
        <note>catalytic</note>
    </ligand>
</feature>
<dbReference type="Gene3D" id="3.30.70.590">
    <property type="entry name" value="Poly(A) polymerase predicted RNA binding domain"/>
    <property type="match status" value="2"/>
</dbReference>
<comment type="caution">
    <text evidence="18">The sequence shown here is derived from an EMBL/GenBank/DDBJ whole genome shotgun (WGS) entry which is preliminary data.</text>
</comment>
<feature type="binding site" evidence="12">
    <location>
        <begin position="99"/>
        <end position="101"/>
    </location>
    <ligand>
        <name>ATP</name>
        <dbReference type="ChEBI" id="CHEBI:30616"/>
    </ligand>
</feature>
<dbReference type="InterPro" id="IPR043519">
    <property type="entry name" value="NT_sf"/>
</dbReference>
<feature type="binding site" evidence="12">
    <location>
        <position position="154"/>
    </location>
    <ligand>
        <name>ATP</name>
        <dbReference type="ChEBI" id="CHEBI:30616"/>
    </ligand>
</feature>
<evidence type="ECO:0000256" key="2">
    <source>
        <dbReference type="ARBA" id="ARBA00004123"/>
    </source>
</evidence>
<dbReference type="Proteomes" id="UP001210211">
    <property type="component" value="Unassembled WGS sequence"/>
</dbReference>
<comment type="catalytic activity">
    <reaction evidence="11">
        <text>RNA(n) + ATP = RNA(n)-3'-adenine ribonucleotide + diphosphate</text>
        <dbReference type="Rhea" id="RHEA:11332"/>
        <dbReference type="Rhea" id="RHEA-COMP:14527"/>
        <dbReference type="Rhea" id="RHEA-COMP:17347"/>
        <dbReference type="ChEBI" id="CHEBI:30616"/>
        <dbReference type="ChEBI" id="CHEBI:33019"/>
        <dbReference type="ChEBI" id="CHEBI:140395"/>
        <dbReference type="ChEBI" id="CHEBI:173115"/>
        <dbReference type="EC" id="2.7.7.19"/>
    </reaction>
</comment>
<evidence type="ECO:0000256" key="8">
    <source>
        <dbReference type="ARBA" id="ARBA00022840"/>
    </source>
</evidence>
<dbReference type="Pfam" id="PF04926">
    <property type="entry name" value="PAP_RNA-bind"/>
    <property type="match status" value="2"/>
</dbReference>